<dbReference type="RefSeq" id="WP_388040795.1">
    <property type="nucleotide sequence ID" value="NZ_JBHUEK010000029.1"/>
</dbReference>
<dbReference type="PRINTS" id="PR00119">
    <property type="entry name" value="CATATPASE"/>
</dbReference>
<feature type="transmembrane region" description="Helical" evidence="14">
    <location>
        <begin position="566"/>
        <end position="586"/>
    </location>
</feature>
<keyword evidence="4" id="KW-0104">Cadmium</keyword>
<dbReference type="InterPro" id="IPR008250">
    <property type="entry name" value="ATPase_P-typ_transduc_dom_A_sf"/>
</dbReference>
<keyword evidence="14" id="KW-1003">Cell membrane</keyword>
<comment type="similarity">
    <text evidence="2 14">Belongs to the cation transport ATPase (P-type) (TC 3.A.3) family. Type IB subfamily.</text>
</comment>
<dbReference type="PANTHER" id="PTHR48085">
    <property type="entry name" value="CADMIUM/ZINC-TRANSPORTING ATPASE HMA2-RELATED"/>
    <property type="match status" value="1"/>
</dbReference>
<evidence type="ECO:0000256" key="1">
    <source>
        <dbReference type="ARBA" id="ARBA00004141"/>
    </source>
</evidence>
<keyword evidence="5" id="KW-0597">Phosphoprotein</keyword>
<keyword evidence="9 14" id="KW-1133">Transmembrane helix</keyword>
<evidence type="ECO:0000256" key="7">
    <source>
        <dbReference type="ARBA" id="ARBA00022723"/>
    </source>
</evidence>
<feature type="transmembrane region" description="Helical" evidence="14">
    <location>
        <begin position="229"/>
        <end position="247"/>
    </location>
</feature>
<dbReference type="PRINTS" id="PR00120">
    <property type="entry name" value="HATPASE"/>
</dbReference>
<comment type="catalytic activity">
    <reaction evidence="13">
        <text>Cd(2+)(in) + ATP + H2O = Cd(2+)(out) + ADP + phosphate + H(+)</text>
        <dbReference type="Rhea" id="RHEA:12132"/>
        <dbReference type="ChEBI" id="CHEBI:15377"/>
        <dbReference type="ChEBI" id="CHEBI:15378"/>
        <dbReference type="ChEBI" id="CHEBI:30616"/>
        <dbReference type="ChEBI" id="CHEBI:43474"/>
        <dbReference type="ChEBI" id="CHEBI:48775"/>
        <dbReference type="ChEBI" id="CHEBI:456216"/>
        <dbReference type="EC" id="7.2.2.21"/>
    </reaction>
</comment>
<dbReference type="SUPFAM" id="SSF81665">
    <property type="entry name" value="Calcium ATPase, transmembrane domain M"/>
    <property type="match status" value="1"/>
</dbReference>
<feature type="domain" description="P-type ATPase A" evidence="15">
    <location>
        <begin position="113"/>
        <end position="213"/>
    </location>
</feature>
<evidence type="ECO:0000256" key="12">
    <source>
        <dbReference type="ARBA" id="ARBA00039103"/>
    </source>
</evidence>
<dbReference type="InterPro" id="IPR023299">
    <property type="entry name" value="ATPase_P-typ_cyto_dom_N"/>
</dbReference>
<dbReference type="InterPro" id="IPR018303">
    <property type="entry name" value="ATPase_P-typ_P_site"/>
</dbReference>
<dbReference type="InterPro" id="IPR036412">
    <property type="entry name" value="HAD-like_sf"/>
</dbReference>
<dbReference type="NCBIfam" id="TIGR01511">
    <property type="entry name" value="ATPase-IB1_Cu"/>
    <property type="match status" value="1"/>
</dbReference>
<dbReference type="InterPro" id="IPR023214">
    <property type="entry name" value="HAD_sf"/>
</dbReference>
<dbReference type="Pfam" id="PF00702">
    <property type="entry name" value="Hydrolase"/>
    <property type="match status" value="1"/>
</dbReference>
<feature type="transmembrane region" description="Helical" evidence="14">
    <location>
        <begin position="83"/>
        <end position="100"/>
    </location>
</feature>
<dbReference type="EC" id="7.2.2.21" evidence="12"/>
<evidence type="ECO:0000256" key="3">
    <source>
        <dbReference type="ARBA" id="ARBA00022448"/>
    </source>
</evidence>
<evidence type="ECO:0000256" key="13">
    <source>
        <dbReference type="ARBA" id="ARBA00049338"/>
    </source>
</evidence>
<dbReference type="PROSITE" id="PS00154">
    <property type="entry name" value="ATPASE_E1_E2"/>
    <property type="match status" value="1"/>
</dbReference>
<evidence type="ECO:0000256" key="8">
    <source>
        <dbReference type="ARBA" id="ARBA00022967"/>
    </source>
</evidence>
<feature type="transmembrane region" description="Helical" evidence="14">
    <location>
        <begin position="253"/>
        <end position="279"/>
    </location>
</feature>
<reference evidence="17" key="1">
    <citation type="journal article" date="2019" name="Int. J. Syst. Evol. Microbiol.">
        <title>The Global Catalogue of Microorganisms (GCM) 10K type strain sequencing project: providing services to taxonomists for standard genome sequencing and annotation.</title>
        <authorList>
            <consortium name="The Broad Institute Genomics Platform"/>
            <consortium name="The Broad Institute Genome Sequencing Center for Infectious Disease"/>
            <person name="Wu L."/>
            <person name="Ma J."/>
        </authorList>
    </citation>
    <scope>NUCLEOTIDE SEQUENCE [LARGE SCALE GENOMIC DNA]</scope>
    <source>
        <strain evidence="17">CCUG 15531</strain>
    </source>
</reference>
<dbReference type="NCBIfam" id="TIGR01525">
    <property type="entry name" value="ATPase-IB_hvy"/>
    <property type="match status" value="1"/>
</dbReference>
<evidence type="ECO:0000256" key="6">
    <source>
        <dbReference type="ARBA" id="ARBA00022692"/>
    </source>
</evidence>
<keyword evidence="6 14" id="KW-0812">Transmembrane</keyword>
<keyword evidence="17" id="KW-1185">Reference proteome</keyword>
<dbReference type="Gene3D" id="3.40.1110.10">
    <property type="entry name" value="Calcium-transporting ATPase, cytoplasmic domain N"/>
    <property type="match status" value="2"/>
</dbReference>
<evidence type="ECO:0000256" key="9">
    <source>
        <dbReference type="ARBA" id="ARBA00022989"/>
    </source>
</evidence>
<comment type="subcellular location">
    <subcellularLocation>
        <location evidence="14">Cell membrane</location>
    </subcellularLocation>
    <subcellularLocation>
        <location evidence="1">Membrane</location>
        <topology evidence="1">Multi-pass membrane protein</topology>
    </subcellularLocation>
</comment>
<organism evidence="16 17">
    <name type="scientific">Fredinandcohnia salidurans</name>
    <dbReference type="NCBI Taxonomy" id="2595041"/>
    <lineage>
        <taxon>Bacteria</taxon>
        <taxon>Bacillati</taxon>
        <taxon>Bacillota</taxon>
        <taxon>Bacilli</taxon>
        <taxon>Bacillales</taxon>
        <taxon>Bacillaceae</taxon>
        <taxon>Fredinandcohnia</taxon>
    </lineage>
</organism>
<dbReference type="InterPro" id="IPR027256">
    <property type="entry name" value="P-typ_ATPase_IB"/>
</dbReference>
<dbReference type="PROSITE" id="PS01229">
    <property type="entry name" value="COF_2"/>
    <property type="match status" value="1"/>
</dbReference>
<dbReference type="SFLD" id="SFLDF00027">
    <property type="entry name" value="p-type_atpase"/>
    <property type="match status" value="1"/>
</dbReference>
<name>A0ABW4MSM8_9BACI</name>
<dbReference type="EMBL" id="JBHUEK010000029">
    <property type="protein sequence ID" value="MFD1780963.1"/>
    <property type="molecule type" value="Genomic_DNA"/>
</dbReference>
<dbReference type="SUPFAM" id="SSF56784">
    <property type="entry name" value="HAD-like"/>
    <property type="match status" value="1"/>
</dbReference>
<keyword evidence="14" id="KW-0547">Nucleotide-binding</keyword>
<keyword evidence="7 14" id="KW-0479">Metal-binding</keyword>
<evidence type="ECO:0000256" key="14">
    <source>
        <dbReference type="RuleBase" id="RU362081"/>
    </source>
</evidence>
<keyword evidence="8" id="KW-1278">Translocase</keyword>
<evidence type="ECO:0000313" key="17">
    <source>
        <dbReference type="Proteomes" id="UP001597227"/>
    </source>
</evidence>
<dbReference type="CDD" id="cd02079">
    <property type="entry name" value="P-type_ATPase_HM"/>
    <property type="match status" value="1"/>
</dbReference>
<dbReference type="InterPro" id="IPR051014">
    <property type="entry name" value="Cation_Transport_ATPase_IB"/>
</dbReference>
<keyword evidence="3" id="KW-0813">Transport</keyword>
<dbReference type="NCBIfam" id="TIGR01494">
    <property type="entry name" value="ATPase_P-type"/>
    <property type="match status" value="1"/>
</dbReference>
<feature type="transmembrane region" description="Helical" evidence="14">
    <location>
        <begin position="59"/>
        <end position="77"/>
    </location>
</feature>
<proteinExistence type="inferred from homology"/>
<dbReference type="SFLD" id="SFLDS00003">
    <property type="entry name" value="Haloacid_Dehalogenase"/>
    <property type="match status" value="1"/>
</dbReference>
<keyword evidence="14" id="KW-0067">ATP-binding</keyword>
<dbReference type="InterPro" id="IPR001757">
    <property type="entry name" value="P_typ_ATPase"/>
</dbReference>
<evidence type="ECO:0000256" key="2">
    <source>
        <dbReference type="ARBA" id="ARBA00006024"/>
    </source>
</evidence>
<evidence type="ECO:0000256" key="10">
    <source>
        <dbReference type="ARBA" id="ARBA00023065"/>
    </source>
</evidence>
<keyword evidence="11 14" id="KW-0472">Membrane</keyword>
<dbReference type="Proteomes" id="UP001597227">
    <property type="component" value="Unassembled WGS sequence"/>
</dbReference>
<evidence type="ECO:0000256" key="11">
    <source>
        <dbReference type="ARBA" id="ARBA00023136"/>
    </source>
</evidence>
<dbReference type="SUPFAM" id="SSF81653">
    <property type="entry name" value="Calcium ATPase, transduction domain A"/>
    <property type="match status" value="1"/>
</dbReference>
<accession>A0ABW4MSM8</accession>
<dbReference type="InterPro" id="IPR044492">
    <property type="entry name" value="P_typ_ATPase_HD_dom"/>
</dbReference>
<protein>
    <recommendedName>
        <fullName evidence="12">Cd(2+)-exporting ATPase</fullName>
        <ecNumber evidence="12">7.2.2.21</ecNumber>
    </recommendedName>
</protein>
<feature type="transmembrane region" description="Helical" evidence="14">
    <location>
        <begin position="592"/>
        <end position="609"/>
    </location>
</feature>
<evidence type="ECO:0000313" key="16">
    <source>
        <dbReference type="EMBL" id="MFD1780963.1"/>
    </source>
</evidence>
<dbReference type="InterPro" id="IPR059000">
    <property type="entry name" value="ATPase_P-type_domA"/>
</dbReference>
<dbReference type="PANTHER" id="PTHR48085:SF5">
    <property type="entry name" value="CADMIUM_ZINC-TRANSPORTING ATPASE HMA4-RELATED"/>
    <property type="match status" value="1"/>
</dbReference>
<evidence type="ECO:0000256" key="5">
    <source>
        <dbReference type="ARBA" id="ARBA00022553"/>
    </source>
</evidence>
<evidence type="ECO:0000256" key="4">
    <source>
        <dbReference type="ARBA" id="ARBA00022539"/>
    </source>
</evidence>
<dbReference type="Pfam" id="PF00122">
    <property type="entry name" value="E1-E2_ATPase"/>
    <property type="match status" value="1"/>
</dbReference>
<dbReference type="InterPro" id="IPR023298">
    <property type="entry name" value="ATPase_P-typ_TM_dom_sf"/>
</dbReference>
<gene>
    <name evidence="16" type="ORF">ACFSFW_20115</name>
</gene>
<feature type="transmembrane region" description="Helical" evidence="14">
    <location>
        <begin position="34"/>
        <end position="52"/>
    </location>
</feature>
<sequence length="631" mass="68131">MKRLRKKQVVILTGFLLVAGLILGWMDVGVARDIFLLLATLVAGIPIMTKAIQSLRLKIISIELLVTIAVIGAVIIGEYIESAAVTFLFLLGAYLESRTLEKTRSSLKTLLDLAPLQARILKKGEKVMVAAEDVEKENIVFVHPGEKIPVDGKVLSGNASVNEATITGEAVPVSKKRDDTVYSGTILDSGYLELVATRTGDDTTFAKIIQLVEEAQETKAKTQKYLEKFAGYYTPLIIVLAILVYLFTKDIELTLTFLVISCPGALVISAPVSIVAGVGNGAKNGILIKGGEIMEQLAKVDIVAFDKTGTLTVGTPEVTAIKGFGKEDLNLLELTATAEQYSEHHLGKAILKEAKKRKLAITSIPQDFEIFKGKGLQAKVNGKLVLIGNRKLMLDHQITLSKEILAYAEAEEKKGRTAVLIAQQQEVIGVISIADRVRPDAVNAIQNLKRSGIKKVVMLTGDNKATAEKVAEELQIDGFYAELLPEQKVSILKELKENGHRVAMVGDGINDAPAIAAAHVGIAMGGAGTDAAMETADVVLMSDRLDRLPLATGLAKATVKNMKQNMYFAVAIVTILLIGVLTKTVFLASGMFIHEASVLLVILNALRLVHYKEKQPKNSSHSFQQKVVAEL</sequence>
<keyword evidence="10" id="KW-0406">Ion transport</keyword>
<dbReference type="SFLD" id="SFLDG00002">
    <property type="entry name" value="C1.7:_P-type_atpase_like"/>
    <property type="match status" value="1"/>
</dbReference>
<feature type="transmembrane region" description="Helical" evidence="14">
    <location>
        <begin position="9"/>
        <end position="28"/>
    </location>
</feature>
<comment type="caution">
    <text evidence="16">The sequence shown here is derived from an EMBL/GenBank/DDBJ whole genome shotgun (WGS) entry which is preliminary data.</text>
</comment>
<evidence type="ECO:0000259" key="15">
    <source>
        <dbReference type="Pfam" id="PF00122"/>
    </source>
</evidence>
<dbReference type="Gene3D" id="2.70.150.10">
    <property type="entry name" value="Calcium-transporting ATPase, cytoplasmic transduction domain A"/>
    <property type="match status" value="1"/>
</dbReference>
<dbReference type="Gene3D" id="3.40.50.1000">
    <property type="entry name" value="HAD superfamily/HAD-like"/>
    <property type="match status" value="1"/>
</dbReference>